<reference evidence="1 2" key="2">
    <citation type="journal article" date="2012" name="Stand. Genomic Sci.">
        <title>Complete genome sequence of the moderately thermophilic mineral-sulfide-oxidizing firmicute Sulfobacillus acidophilus type strain (NAL(T)).</title>
        <authorList>
            <person name="Anderson I."/>
            <person name="Chertkov O."/>
            <person name="Chen A."/>
            <person name="Saunders E."/>
            <person name="Lapidus A."/>
            <person name="Nolan M."/>
            <person name="Lucas S."/>
            <person name="Hammon N."/>
            <person name="Deshpande S."/>
            <person name="Cheng J.F."/>
            <person name="Han C."/>
            <person name="Tapia R."/>
            <person name="Goodwin L.A."/>
            <person name="Pitluck S."/>
            <person name="Liolios K."/>
            <person name="Pagani I."/>
            <person name="Ivanova N."/>
            <person name="Mikhailova N."/>
            <person name="Pati A."/>
            <person name="Palaniappan K."/>
            <person name="Land M."/>
            <person name="Pan C."/>
            <person name="Rohde M."/>
            <person name="Pukall R."/>
            <person name="Goker M."/>
            <person name="Detter J.C."/>
            <person name="Woyke T."/>
            <person name="Bristow J."/>
            <person name="Eisen J.A."/>
            <person name="Markowitz V."/>
            <person name="Hugenholtz P."/>
            <person name="Kyrpides N.C."/>
            <person name="Klenk H.P."/>
            <person name="Mavromatis K."/>
        </authorList>
    </citation>
    <scope>NUCLEOTIDE SEQUENCE [LARGE SCALE GENOMIC DNA]</scope>
    <source>
        <strain evidence="2">ATCC 700253 / DSM 10332 / NAL</strain>
    </source>
</reference>
<dbReference type="KEGG" id="sap:Sulac_0964"/>
<evidence type="ECO:0000313" key="1">
    <source>
        <dbReference type="EMBL" id="AEW04466.1"/>
    </source>
</evidence>
<dbReference type="EMBL" id="CP003179">
    <property type="protein sequence ID" value="AEW04466.1"/>
    <property type="molecule type" value="Genomic_DNA"/>
</dbReference>
<dbReference type="AlphaFoldDB" id="G8TST9"/>
<organism evidence="1 2">
    <name type="scientific">Sulfobacillus acidophilus (strain ATCC 700253 / DSM 10332 / NAL)</name>
    <dbReference type="NCBI Taxonomy" id="679936"/>
    <lineage>
        <taxon>Bacteria</taxon>
        <taxon>Bacillati</taxon>
        <taxon>Bacillota</taxon>
        <taxon>Clostridia</taxon>
        <taxon>Eubacteriales</taxon>
        <taxon>Clostridiales Family XVII. Incertae Sedis</taxon>
        <taxon>Sulfobacillus</taxon>
    </lineage>
</organism>
<name>G8TST9_SULAD</name>
<accession>G8TST9</accession>
<evidence type="ECO:0000313" key="2">
    <source>
        <dbReference type="Proteomes" id="UP000005439"/>
    </source>
</evidence>
<keyword evidence="2" id="KW-1185">Reference proteome</keyword>
<dbReference type="STRING" id="679936.Sulac_0964"/>
<proteinExistence type="predicted"/>
<reference evidence="2" key="1">
    <citation type="submission" date="2011-12" db="EMBL/GenBank/DDBJ databases">
        <title>The complete genome of chromosome of Sulfobacillus acidophilus DSM 10332.</title>
        <authorList>
            <person name="Lucas S."/>
            <person name="Han J."/>
            <person name="Lapidus A."/>
            <person name="Bruce D."/>
            <person name="Goodwin L."/>
            <person name="Pitluck S."/>
            <person name="Peters L."/>
            <person name="Kyrpides N."/>
            <person name="Mavromatis K."/>
            <person name="Ivanova N."/>
            <person name="Mikhailova N."/>
            <person name="Chertkov O."/>
            <person name="Saunders E."/>
            <person name="Detter J.C."/>
            <person name="Tapia R."/>
            <person name="Han C."/>
            <person name="Land M."/>
            <person name="Hauser L."/>
            <person name="Markowitz V."/>
            <person name="Cheng J.-F."/>
            <person name="Hugenholtz P."/>
            <person name="Woyke T."/>
            <person name="Wu D."/>
            <person name="Pukall R."/>
            <person name="Gehrich-Schroeter G."/>
            <person name="Schneider S."/>
            <person name="Klenk H.-P."/>
            <person name="Eisen J.A."/>
        </authorList>
    </citation>
    <scope>NUCLEOTIDE SEQUENCE [LARGE SCALE GENOMIC DNA]</scope>
    <source>
        <strain evidence="2">ATCC 700253 / DSM 10332 / NAL</strain>
    </source>
</reference>
<protein>
    <submittedName>
        <fullName evidence="1">Uncharacterized protein</fullName>
    </submittedName>
</protein>
<sequence length="186" mass="18645">MASVSPGPCPSTGCPPPTQIDCIVVDKVYASCIQTVSITQTVPAPVAGCTPSGCSIDLSSSTCTVGAVTPSSVDNYNNITFVISAAYSVTCGGVTTPETAVTTTTVTLYNPSGTTPSCSILSGSCTCVAISSTELSCTITLCVLFQVSATVQLLVPTYGFCSPEPCQVGPVLSCPPAPLFPPQAGS</sequence>
<dbReference type="HOGENOM" id="CLU_103782_0_0_9"/>
<gene>
    <name evidence="1" type="ordered locus">Sulac_0964</name>
</gene>
<dbReference type="Proteomes" id="UP000005439">
    <property type="component" value="Chromosome"/>
</dbReference>